<evidence type="ECO:0000256" key="9">
    <source>
        <dbReference type="ARBA" id="ARBA00023237"/>
    </source>
</evidence>
<evidence type="ECO:0000259" key="10">
    <source>
        <dbReference type="SMART" id="SM00634"/>
    </source>
</evidence>
<evidence type="ECO:0000256" key="6">
    <source>
        <dbReference type="ARBA" id="ARBA00022525"/>
    </source>
</evidence>
<dbReference type="Gene3D" id="2.60.40.10">
    <property type="entry name" value="Immunoglobulins"/>
    <property type="match status" value="3"/>
</dbReference>
<comment type="similarity">
    <text evidence="5">Belongs to the intimin/invasin family.</text>
</comment>
<accession>A0A315XRX3</accession>
<dbReference type="SUPFAM" id="SSF49373">
    <property type="entry name" value="Invasin/intimin cell-adhesion fragments"/>
    <property type="match status" value="1"/>
</dbReference>
<evidence type="ECO:0000259" key="11">
    <source>
        <dbReference type="SMART" id="SM00645"/>
    </source>
</evidence>
<dbReference type="RefSeq" id="WP_116591382.1">
    <property type="nucleotide sequence ID" value="NZ_MZGS01000016.1"/>
</dbReference>
<evidence type="ECO:0000313" key="13">
    <source>
        <dbReference type="Proteomes" id="UP000251717"/>
    </source>
</evidence>
<dbReference type="PROSITE" id="PS00639">
    <property type="entry name" value="THIOL_PROTEASE_HIS"/>
    <property type="match status" value="1"/>
</dbReference>
<dbReference type="InterPro" id="IPR000169">
    <property type="entry name" value="Pept_cys_AS"/>
</dbReference>
<keyword evidence="8" id="KW-0472">Membrane</keyword>
<dbReference type="InterPro" id="IPR025660">
    <property type="entry name" value="Pept_his_AS"/>
</dbReference>
<keyword evidence="13" id="KW-1185">Reference proteome</keyword>
<dbReference type="InterPro" id="IPR000668">
    <property type="entry name" value="Peptidase_C1A_C"/>
</dbReference>
<keyword evidence="7" id="KW-0732">Signal</keyword>
<keyword evidence="6" id="KW-0964">Secreted</keyword>
<keyword evidence="9" id="KW-0998">Cell outer membrane</keyword>
<dbReference type="GO" id="GO:0006508">
    <property type="term" value="P:proteolysis"/>
    <property type="evidence" value="ECO:0007669"/>
    <property type="project" value="UniProtKB-KW"/>
</dbReference>
<reference evidence="12 13" key="1">
    <citation type="submission" date="2017-03" db="EMBL/GenBank/DDBJ databases">
        <title>Genome sequence of Methanobrevibacter thaueri.</title>
        <authorList>
            <person name="Poehlein A."/>
            <person name="Seedorf H."/>
            <person name="Daniel R."/>
        </authorList>
    </citation>
    <scope>NUCLEOTIDE SEQUENCE [LARGE SCALE GENOMIC DNA]</scope>
    <source>
        <strain evidence="12 13">DSM 11995</strain>
    </source>
</reference>
<feature type="domain" description="Peptidase C1A papain C-terminal" evidence="11">
    <location>
        <begin position="384"/>
        <end position="614"/>
    </location>
</feature>
<protein>
    <submittedName>
        <fullName evidence="12">Papain family cysteine protease</fullName>
    </submittedName>
</protein>
<dbReference type="Gene3D" id="3.90.70.10">
    <property type="entry name" value="Cysteine proteinases"/>
    <property type="match status" value="1"/>
</dbReference>
<evidence type="ECO:0000256" key="7">
    <source>
        <dbReference type="ARBA" id="ARBA00022729"/>
    </source>
</evidence>
<comment type="caution">
    <text evidence="12">The sequence shown here is derived from an EMBL/GenBank/DDBJ whole genome shotgun (WGS) entry which is preliminary data.</text>
</comment>
<dbReference type="InterPro" id="IPR011050">
    <property type="entry name" value="Pectin_lyase_fold/virulence"/>
</dbReference>
<dbReference type="Pfam" id="PF02415">
    <property type="entry name" value="Chlam_PMP"/>
    <property type="match status" value="1"/>
</dbReference>
<comment type="similarity">
    <text evidence="4">Belongs to the peptidase C1 family.</text>
</comment>
<dbReference type="InterPro" id="IPR003344">
    <property type="entry name" value="Big_1_dom"/>
</dbReference>
<dbReference type="InterPro" id="IPR040528">
    <property type="entry name" value="Lectin-like"/>
</dbReference>
<dbReference type="SUPFAM" id="SSF54001">
    <property type="entry name" value="Cysteine proteinases"/>
    <property type="match status" value="1"/>
</dbReference>
<sequence>MFKLLNGGTGLKNYKVIALFSLLCLLILIPATYAMDNQTALEVSNETNVISEEYYFDANVENDTGNGSQDNPYKELTSNRVKDNSIIHLSDGEYPLDAQVMSKNITLIGQNPKNTVVKYNNNVGFFADSSITLKNLTLVGLAISDSSNSIINATNVIFKGTKISSISVTFPNTKIYLENCTFLNCSATSGGAISITKGSLEIIDSFFINNYAERYGGAIYLHEAKFISRNVAIINSTSIMGGAITAVYTNLNLTNVTARNNHAKYSGGVIYALFGSFCLNNSTFINNTAKDGGALFIDEVNNFIAFNNTFTDNTAGSIAGAVYSAISRNLNRTSILNESLMNSFFNNTASYENDVYECEAINLNYNSSQNYLLIRSGPSYDSDLPSSYDLRDCYVTPVKSQGSNGNCWAFASLASLESCILKATGCTYDLSEENMKDLMSKFSSYGWQMVTNTGGYDRMGHAYLVSWMGPVNETQDRYIIGEVLSPVLSSIFHVQNILFLTRTSYTDNDEIKRVIMSYGAVSTSIHWYQSGPESEKDGYTNYYINGKNIYWYRTDKGANHAVAIVGWDDNYSKNNFKTTPPGDGAWIIKNSWGTGSGENGYYYVSYYDTSLAPLNKPYSTYVFLFNESIKYDKNYQYDVSGRTDFFLNESNTVWYKNRFTATDNEWLTAVSTYFEKNTAWDLSIYVNDVLRHVQSGTATLSYSTIELSSFIPLAVGDVFEVEFKITTDNEASVPISEDIIASGVPINKQLFYENISFISYDGENWTDLYGLHWEYSSHTYATQVACIKAFTILNEVNTTTELSINVSDMFEIQTQVLNQYGNPVIGGNVTFTINANDYVVSVVNGWAALKIPLGIDEYEVSAVYDNTGYISSQDTIKFNASVMNTSISLEINEHNPINITAHIFNEYGYAVNYGNVTFTIDDVPYTVDITNGTATLIEEFSMGKHNVSAVFNSIYYYNSSRTFQEFDVSIIGTKITLAIDNDYNPVVMWVKVTDQYGNAMDIGNVTFIVDDTPYTVNVTRGIAQFTHCFKDLGLNNVYVTYNGIEDYYDSSNSSANLTVMTTILSNDDTKTYNSRYSFTLLDNYGIPLRDTRVLVTIGSNNYEVITDGNGVGNVVITLSPAVYSVKITNPLNGDVRVQSIKVVKRITGNNDLTVYYDAGKYFKVRVFDDNGNVSKNVKVTFTINNKKYTRTTDNNGYASFMVSLNPGKYTINAEYNGFKVSNKITVKTTLVTKNIKVKKGKTIKFTAKLVNKNGKILKNKKITFKFKGKTYKVKTNKKGKAILKITKKYKKGKYTIKTSYGKLQIKNKIRIK</sequence>
<keyword evidence="12" id="KW-0645">Protease</keyword>
<dbReference type="InterPro" id="IPR038765">
    <property type="entry name" value="Papain-like_cys_pep_sf"/>
</dbReference>
<evidence type="ECO:0000256" key="3">
    <source>
        <dbReference type="ARBA" id="ARBA00004613"/>
    </source>
</evidence>
<dbReference type="PANTHER" id="PTHR12411">
    <property type="entry name" value="CYSTEINE PROTEASE FAMILY C1-RELATED"/>
    <property type="match status" value="1"/>
</dbReference>
<dbReference type="EMBL" id="MZGS01000016">
    <property type="protein sequence ID" value="PWB87809.1"/>
    <property type="molecule type" value="Genomic_DNA"/>
</dbReference>
<dbReference type="Pfam" id="PF00112">
    <property type="entry name" value="Peptidase_C1"/>
    <property type="match status" value="1"/>
</dbReference>
<dbReference type="PROSITE" id="PS00139">
    <property type="entry name" value="THIOL_PROTEASE_CYS"/>
    <property type="match status" value="1"/>
</dbReference>
<dbReference type="SMART" id="SM00645">
    <property type="entry name" value="Pept_C1"/>
    <property type="match status" value="1"/>
</dbReference>
<comment type="subcellular location">
    <subcellularLocation>
        <location evidence="1">Cell envelope</location>
    </subcellularLocation>
    <subcellularLocation>
        <location evidence="2">Cell outer membrane</location>
    </subcellularLocation>
    <subcellularLocation>
        <location evidence="3">Secreted</location>
    </subcellularLocation>
</comment>
<evidence type="ECO:0000256" key="8">
    <source>
        <dbReference type="ARBA" id="ARBA00023136"/>
    </source>
</evidence>
<dbReference type="GO" id="GO:0005576">
    <property type="term" value="C:extracellular region"/>
    <property type="evidence" value="ECO:0007669"/>
    <property type="project" value="UniProtKB-SubCell"/>
</dbReference>
<dbReference type="InterPro" id="IPR013783">
    <property type="entry name" value="Ig-like_fold"/>
</dbReference>
<dbReference type="GO" id="GO:0008234">
    <property type="term" value="F:cysteine-type peptidase activity"/>
    <property type="evidence" value="ECO:0007669"/>
    <property type="project" value="InterPro"/>
</dbReference>
<dbReference type="SUPFAM" id="SSF51126">
    <property type="entry name" value="Pectin lyase-like"/>
    <property type="match status" value="1"/>
</dbReference>
<dbReference type="InterPro" id="IPR003368">
    <property type="entry name" value="POMP_repeat"/>
</dbReference>
<evidence type="ECO:0000256" key="4">
    <source>
        <dbReference type="ARBA" id="ARBA00008455"/>
    </source>
</evidence>
<evidence type="ECO:0000256" key="2">
    <source>
        <dbReference type="ARBA" id="ARBA00004442"/>
    </source>
</evidence>
<proteinExistence type="inferred from homology"/>
<organism evidence="12 13">
    <name type="scientific">Methanobrevibacter thaueri</name>
    <dbReference type="NCBI Taxonomy" id="190975"/>
    <lineage>
        <taxon>Archaea</taxon>
        <taxon>Methanobacteriati</taxon>
        <taxon>Methanobacteriota</taxon>
        <taxon>Methanomada group</taxon>
        <taxon>Methanobacteria</taxon>
        <taxon>Methanobacteriales</taxon>
        <taxon>Methanobacteriaceae</taxon>
        <taxon>Methanobrevibacter</taxon>
    </lineage>
</organism>
<gene>
    <name evidence="12" type="ORF">MBBTH_03960</name>
</gene>
<dbReference type="Proteomes" id="UP000251717">
    <property type="component" value="Unassembled WGS sequence"/>
</dbReference>
<feature type="domain" description="Big-1" evidence="10">
    <location>
        <begin position="1136"/>
        <end position="1225"/>
    </location>
</feature>
<name>A0A315XRX3_9EURY</name>
<evidence type="ECO:0000313" key="12">
    <source>
        <dbReference type="EMBL" id="PWB87809.1"/>
    </source>
</evidence>
<keyword evidence="12" id="KW-0378">Hydrolase</keyword>
<dbReference type="InterPro" id="IPR008964">
    <property type="entry name" value="Invasin/intimin_cell_adhesion"/>
</dbReference>
<evidence type="ECO:0000256" key="1">
    <source>
        <dbReference type="ARBA" id="ARBA00004196"/>
    </source>
</evidence>
<evidence type="ECO:0000256" key="5">
    <source>
        <dbReference type="ARBA" id="ARBA00010116"/>
    </source>
</evidence>
<dbReference type="CDD" id="cd02619">
    <property type="entry name" value="Peptidase_C1"/>
    <property type="match status" value="1"/>
</dbReference>
<dbReference type="OrthoDB" id="78423at2157"/>
<dbReference type="Pfam" id="PF18560">
    <property type="entry name" value="Lectin_like"/>
    <property type="match status" value="1"/>
</dbReference>
<dbReference type="SMART" id="SM00634">
    <property type="entry name" value="BID_1"/>
    <property type="match status" value="1"/>
</dbReference>
<dbReference type="InterPro" id="IPR013128">
    <property type="entry name" value="Peptidase_C1A"/>
</dbReference>